<dbReference type="EMBL" id="CAJNOI010000109">
    <property type="protein sequence ID" value="CAF1074543.1"/>
    <property type="molecule type" value="Genomic_DNA"/>
</dbReference>
<evidence type="ECO:0000256" key="1">
    <source>
        <dbReference type="ARBA" id="ARBA00022729"/>
    </source>
</evidence>
<dbReference type="InterPro" id="IPR011042">
    <property type="entry name" value="6-blade_b-propeller_TolB-like"/>
</dbReference>
<name>A0A814TM75_9BILA</name>
<dbReference type="CDD" id="cd05819">
    <property type="entry name" value="NHL"/>
    <property type="match status" value="1"/>
</dbReference>
<dbReference type="GO" id="GO:0005576">
    <property type="term" value="C:extracellular region"/>
    <property type="evidence" value="ECO:0007669"/>
    <property type="project" value="TreeGrafter"/>
</dbReference>
<gene>
    <name evidence="6" type="ORF">BJG266_LOCUS19901</name>
    <name evidence="7" type="ORF">QVE165_LOCUS23739</name>
</gene>
<sequence>MATPSVYQRAINEIQRIDYNLTREKEKLYIDRQNFEEEKNSYRIPIDNTDVIQLNVGGEIITTIRETLICIPKSILSIIFNGQWERKIQRDQNGNIFFDFNPVLFRHLLDQLQIFDKNNPMHFSPPLDPVLVEPFKRMLRKLGLEQYLPLEKDVINFNIAGKILTHHRKIFNQIANTSFDVLDPFSKPTQYVNNTDVFLDIDLKNFQHLINQLREEPPEKMSCNKISPNRMISFYKMLSYFKKNQRIRKKTDKWKQHGITVAGGHGRGSQLNQLYYPHGIFLDNKKTIYVADSFNHRIVEWKYDSSSGYLIAGGHGEGNRIEQLNRPTDMVIDQQNNSSIVCDHRNRRVIRWFYKNQTNQQILISDIDCSRMTMDKNGVLYISDYKKNEVRQWKEGDSEGRIVAGGNGQGNHLNQLNAPSFIFIDDDYSLYISDTRNHRVMKWKKDAKVGIIVAGGNGQGNILRQLSAPQGVVIDDFGQIYIADYENNRVVRWTEGEKEGSVVVGGNGDGKKSNQFSGPIGLSFDIEGNLYVADHGNHRVQGYEIDFDKS</sequence>
<evidence type="ECO:0000313" key="8">
    <source>
        <dbReference type="Proteomes" id="UP000663832"/>
    </source>
</evidence>
<evidence type="ECO:0000256" key="2">
    <source>
        <dbReference type="ARBA" id="ARBA00022737"/>
    </source>
</evidence>
<dbReference type="AlphaFoldDB" id="A0A814TM75"/>
<dbReference type="PANTHER" id="PTHR10680:SF14">
    <property type="entry name" value="PEPTIDYL-GLYCINE ALPHA-AMIDATING MONOOXYGENASE"/>
    <property type="match status" value="1"/>
</dbReference>
<evidence type="ECO:0000256" key="3">
    <source>
        <dbReference type="ARBA" id="ARBA00023180"/>
    </source>
</evidence>
<dbReference type="GO" id="GO:0051260">
    <property type="term" value="P:protein homooligomerization"/>
    <property type="evidence" value="ECO:0007669"/>
    <property type="project" value="InterPro"/>
</dbReference>
<dbReference type="Gene3D" id="3.30.710.10">
    <property type="entry name" value="Potassium Channel Kv1.1, Chain A"/>
    <property type="match status" value="1"/>
</dbReference>
<protein>
    <recommendedName>
        <fullName evidence="5">Potassium channel tetramerisation-type BTB domain-containing protein</fullName>
    </recommendedName>
</protein>
<organism evidence="7 8">
    <name type="scientific">Adineta steineri</name>
    <dbReference type="NCBI Taxonomy" id="433720"/>
    <lineage>
        <taxon>Eukaryota</taxon>
        <taxon>Metazoa</taxon>
        <taxon>Spiralia</taxon>
        <taxon>Gnathifera</taxon>
        <taxon>Rotifera</taxon>
        <taxon>Eurotatoria</taxon>
        <taxon>Bdelloidea</taxon>
        <taxon>Adinetida</taxon>
        <taxon>Adinetidae</taxon>
        <taxon>Adineta</taxon>
    </lineage>
</organism>
<dbReference type="Gene3D" id="2.120.10.30">
    <property type="entry name" value="TolB, C-terminal domain"/>
    <property type="match status" value="2"/>
</dbReference>
<evidence type="ECO:0000313" key="7">
    <source>
        <dbReference type="EMBL" id="CAF1164232.1"/>
    </source>
</evidence>
<reference evidence="7" key="1">
    <citation type="submission" date="2021-02" db="EMBL/GenBank/DDBJ databases">
        <authorList>
            <person name="Nowell W R."/>
        </authorList>
    </citation>
    <scope>NUCLEOTIDE SEQUENCE</scope>
</reference>
<evidence type="ECO:0000313" key="6">
    <source>
        <dbReference type="EMBL" id="CAF1074543.1"/>
    </source>
</evidence>
<dbReference type="SUPFAM" id="SSF54695">
    <property type="entry name" value="POZ domain"/>
    <property type="match status" value="1"/>
</dbReference>
<dbReference type="PANTHER" id="PTHR10680">
    <property type="entry name" value="PEPTIDYL-GLYCINE ALPHA-AMIDATING MONOOXYGENASE"/>
    <property type="match status" value="1"/>
</dbReference>
<evidence type="ECO:0000259" key="5">
    <source>
        <dbReference type="Pfam" id="PF02214"/>
    </source>
</evidence>
<feature type="repeat" description="NHL" evidence="4">
    <location>
        <begin position="515"/>
        <end position="546"/>
    </location>
</feature>
<dbReference type="OrthoDB" id="542697at2759"/>
<dbReference type="PROSITE" id="PS51125">
    <property type="entry name" value="NHL"/>
    <property type="match status" value="2"/>
</dbReference>
<dbReference type="Proteomes" id="UP000663877">
    <property type="component" value="Unassembled WGS sequence"/>
</dbReference>
<dbReference type="SUPFAM" id="SSF101898">
    <property type="entry name" value="NHL repeat"/>
    <property type="match status" value="1"/>
</dbReference>
<dbReference type="InterPro" id="IPR001258">
    <property type="entry name" value="NHL_repeat"/>
</dbReference>
<keyword evidence="2" id="KW-0677">Repeat</keyword>
<dbReference type="InterPro" id="IPR003131">
    <property type="entry name" value="T1-type_BTB"/>
</dbReference>
<evidence type="ECO:0000256" key="4">
    <source>
        <dbReference type="PROSITE-ProRule" id="PRU00504"/>
    </source>
</evidence>
<feature type="domain" description="Potassium channel tetramerisation-type BTB" evidence="5">
    <location>
        <begin position="52"/>
        <end position="112"/>
    </location>
</feature>
<dbReference type="Proteomes" id="UP000663832">
    <property type="component" value="Unassembled WGS sequence"/>
</dbReference>
<dbReference type="InterPro" id="IPR011333">
    <property type="entry name" value="SKP1/BTB/POZ_sf"/>
</dbReference>
<keyword evidence="1" id="KW-0732">Signal</keyword>
<dbReference type="Pfam" id="PF02214">
    <property type="entry name" value="BTB_2"/>
    <property type="match status" value="1"/>
</dbReference>
<dbReference type="EMBL" id="CAJNOM010000162">
    <property type="protein sequence ID" value="CAF1164232.1"/>
    <property type="molecule type" value="Genomic_DNA"/>
</dbReference>
<keyword evidence="3" id="KW-0325">Glycoprotein</keyword>
<dbReference type="Pfam" id="PF01436">
    <property type="entry name" value="NHL"/>
    <property type="match status" value="3"/>
</dbReference>
<feature type="repeat" description="NHL" evidence="4">
    <location>
        <begin position="265"/>
        <end position="306"/>
    </location>
</feature>
<comment type="caution">
    <text evidence="7">The sequence shown here is derived from an EMBL/GenBank/DDBJ whole genome shotgun (WGS) entry which is preliminary data.</text>
</comment>
<proteinExistence type="predicted"/>
<dbReference type="Gene3D" id="2.40.10.500">
    <property type="match status" value="1"/>
</dbReference>
<keyword evidence="8" id="KW-1185">Reference proteome</keyword>
<accession>A0A814TM75</accession>